<evidence type="ECO:0000256" key="2">
    <source>
        <dbReference type="ARBA" id="ARBA00022490"/>
    </source>
</evidence>
<keyword evidence="3 5" id="KW-0493">Microtubule</keyword>
<evidence type="ECO:0000259" key="7">
    <source>
        <dbReference type="Pfam" id="PF04130"/>
    </source>
</evidence>
<dbReference type="GO" id="GO:0000278">
    <property type="term" value="P:mitotic cell cycle"/>
    <property type="evidence" value="ECO:0007669"/>
    <property type="project" value="TreeGrafter"/>
</dbReference>
<feature type="region of interest" description="Disordered" evidence="6">
    <location>
        <begin position="1021"/>
        <end position="1070"/>
    </location>
</feature>
<keyword evidence="9" id="KW-1185">Reference proteome</keyword>
<dbReference type="Proteomes" id="UP000198211">
    <property type="component" value="Unassembled WGS sequence"/>
</dbReference>
<feature type="domain" description="Gamma tubulin complex component C-terminal" evidence="7">
    <location>
        <begin position="707"/>
        <end position="845"/>
    </location>
</feature>
<evidence type="ECO:0000313" key="8">
    <source>
        <dbReference type="EMBL" id="OWZ22650.1"/>
    </source>
</evidence>
<feature type="compositionally biased region" description="Basic and acidic residues" evidence="6">
    <location>
        <begin position="182"/>
        <end position="195"/>
    </location>
</feature>
<protein>
    <recommendedName>
        <fullName evidence="5">Spindle pole body component</fullName>
    </recommendedName>
</protein>
<dbReference type="GO" id="GO:0051321">
    <property type="term" value="P:meiotic cell cycle"/>
    <property type="evidence" value="ECO:0007669"/>
    <property type="project" value="TreeGrafter"/>
</dbReference>
<keyword evidence="4 5" id="KW-0206">Cytoskeleton</keyword>
<proteinExistence type="inferred from homology"/>
<name>A0A225X0D1_9STRA</name>
<reference evidence="9" key="1">
    <citation type="submission" date="2017-03" db="EMBL/GenBank/DDBJ databases">
        <title>Phytopthora megakarya and P. palmivora, two closely related causual agents of cacao black pod achieved similar genome size and gene model numbers by different mechanisms.</title>
        <authorList>
            <person name="Ali S."/>
            <person name="Shao J."/>
            <person name="Larry D.J."/>
            <person name="Kronmiller B."/>
            <person name="Shen D."/>
            <person name="Strem M.D."/>
            <person name="Melnick R.L."/>
            <person name="Guiltinan M.J."/>
            <person name="Tyler B.M."/>
            <person name="Meinhardt L.W."/>
            <person name="Bailey B.A."/>
        </authorList>
    </citation>
    <scope>NUCLEOTIDE SEQUENCE [LARGE SCALE GENOMIC DNA]</scope>
    <source>
        <strain evidence="9">zdho120</strain>
    </source>
</reference>
<dbReference type="GO" id="GO:0000930">
    <property type="term" value="C:gamma-tubulin complex"/>
    <property type="evidence" value="ECO:0007669"/>
    <property type="project" value="TreeGrafter"/>
</dbReference>
<organism evidence="8 9">
    <name type="scientific">Phytophthora megakarya</name>
    <dbReference type="NCBI Taxonomy" id="4795"/>
    <lineage>
        <taxon>Eukaryota</taxon>
        <taxon>Sar</taxon>
        <taxon>Stramenopiles</taxon>
        <taxon>Oomycota</taxon>
        <taxon>Peronosporomycetes</taxon>
        <taxon>Peronosporales</taxon>
        <taxon>Peronosporaceae</taxon>
        <taxon>Phytophthora</taxon>
    </lineage>
</organism>
<comment type="caution">
    <text evidence="8">The sequence shown here is derived from an EMBL/GenBank/DDBJ whole genome shotgun (WGS) entry which is preliminary data.</text>
</comment>
<dbReference type="GO" id="GO:0043015">
    <property type="term" value="F:gamma-tubulin binding"/>
    <property type="evidence" value="ECO:0007669"/>
    <property type="project" value="InterPro"/>
</dbReference>
<evidence type="ECO:0000256" key="3">
    <source>
        <dbReference type="ARBA" id="ARBA00022701"/>
    </source>
</evidence>
<sequence>MAPVPAWTREWRPLAKQLCARMSDRNDSHNEEQSSVSNEKLLLRADRVVGQLYAHRFADSLPQDVQVQTQALATKFRVHSLEDRAEKLLQLAPHCDYQVLKLLLELATSPTTATDEDVAVDMDATSRWQTVLQQEQLKQQQRKQMQDQIVDELFQISTNDEWYQAWDDSDEESDWDVSSVDENTKESERSVDARQRNPKRPSEVLQDEDQEVIRRTDLSDEALMQDEVLCRYYPEVIVQDMETEDTDDPTCALEKKTIAPFTLDRPWLLCETVVNGSKPSDVGPCRLIHEETVVGMIFEALDGVDSLLFEFRPVKPSPPIFSLDFQTKVVEQSRQSRNVAIGHLSPLALQHFLGYFVQAASELQVLRDFLQFIRQSRDLSEQHRCVTLEGLANSLAQVLRSLNNSIRNVEQEANTSNGLQNEDASPWSGVNSRQPTLLGIYGGLKEIFKIISWLNDILMKCFQGLSDRHWHEVKRAEQAKCVLDALYYIMEDNYVEGNANTQGSISRADVVLHLFVGALNPYLDLLNRLIFERGHFDTIPLDGELFFATPASISVGASPMRERNQSFREGLLALAPFEVNQSLVPIFLESMIELMNEAVASRQMKNRFLQHQQYTSEESPERTRAALHELVIKELDAMGCIRNTGIFSVDIVSRENEEDFLSSQQIMLDCIPFNRILERCLTSHLESKCRELNSDITNIFRGKMNYMEHVKALRMFVLMEQQDVFNVFSEKLVAHMQENPVAWADSEMINAFLQSAVQGIFEDNSLSSSQRQIGGRLCVRVDFNLLDSRTSSGARIDISTLKCLHFTFSAQQPLRVLFSASIMQKYSRLGVFLVQVKAVESALVKVRSINVFHPSFTNLFISSSVWSKHQKILQLSRSLEEMDTIHQQYLDHLLSRFFLLDKHATVIQYILTTFNHILRYVGQLDEFVSVVGRNLTKYSSDNWNNDDADHSTKKDNLSVRLLEHSDFRIIKSEMERSSKEFKRQSHFLVVMLTAMEKHGASPHVNEIVTQLNYNYFYHQQQHRFRTQPREQQKSPVKQSKQDPPPFNRSGSLRPPPAPIKYLRTRSTQMS</sequence>
<feature type="domain" description="Gamma tubulin complex component C-terminal" evidence="7">
    <location>
        <begin position="864"/>
        <end position="1017"/>
    </location>
</feature>
<evidence type="ECO:0000256" key="5">
    <source>
        <dbReference type="RuleBase" id="RU363050"/>
    </source>
</evidence>
<dbReference type="InterPro" id="IPR042241">
    <property type="entry name" value="GCP_C_sf"/>
</dbReference>
<evidence type="ECO:0000256" key="4">
    <source>
        <dbReference type="ARBA" id="ARBA00023212"/>
    </source>
</evidence>
<dbReference type="AlphaFoldDB" id="A0A225X0D1"/>
<evidence type="ECO:0000256" key="6">
    <source>
        <dbReference type="SAM" id="MobiDB-lite"/>
    </source>
</evidence>
<dbReference type="GO" id="GO:0007020">
    <property type="term" value="P:microtubule nucleation"/>
    <property type="evidence" value="ECO:0007669"/>
    <property type="project" value="InterPro"/>
</dbReference>
<gene>
    <name evidence="8" type="ORF">PHMEG_0002630</name>
</gene>
<dbReference type="GO" id="GO:0051011">
    <property type="term" value="F:microtubule minus-end binding"/>
    <property type="evidence" value="ECO:0007669"/>
    <property type="project" value="TreeGrafter"/>
</dbReference>
<dbReference type="InterPro" id="IPR040457">
    <property type="entry name" value="GCP_C"/>
</dbReference>
<feature type="region of interest" description="Disordered" evidence="6">
    <location>
        <begin position="167"/>
        <end position="211"/>
    </location>
</feature>
<comment type="subcellular location">
    <subcellularLocation>
        <location evidence="5">Cytoplasm</location>
        <location evidence="5">Cytoskeleton</location>
        <location evidence="5">Microtubule organizing center</location>
    </subcellularLocation>
</comment>
<dbReference type="OrthoDB" id="66546at2759"/>
<dbReference type="Gene3D" id="1.20.120.1900">
    <property type="entry name" value="Gamma-tubulin complex, C-terminal domain"/>
    <property type="match status" value="2"/>
</dbReference>
<dbReference type="GO" id="GO:0031122">
    <property type="term" value="P:cytoplasmic microtubule organization"/>
    <property type="evidence" value="ECO:0007669"/>
    <property type="project" value="TreeGrafter"/>
</dbReference>
<dbReference type="Pfam" id="PF04130">
    <property type="entry name" value="GCP_C_terminal"/>
    <property type="match status" value="2"/>
</dbReference>
<dbReference type="InterPro" id="IPR007259">
    <property type="entry name" value="GCP"/>
</dbReference>
<dbReference type="GO" id="GO:0051225">
    <property type="term" value="P:spindle assembly"/>
    <property type="evidence" value="ECO:0007669"/>
    <property type="project" value="TreeGrafter"/>
</dbReference>
<dbReference type="GO" id="GO:0000922">
    <property type="term" value="C:spindle pole"/>
    <property type="evidence" value="ECO:0007669"/>
    <property type="project" value="InterPro"/>
</dbReference>
<comment type="similarity">
    <text evidence="1 5">Belongs to the TUBGCP family.</text>
</comment>
<evidence type="ECO:0000256" key="1">
    <source>
        <dbReference type="ARBA" id="ARBA00010337"/>
    </source>
</evidence>
<accession>A0A225X0D1</accession>
<keyword evidence="2 5" id="KW-0963">Cytoplasm</keyword>
<dbReference type="STRING" id="4795.A0A225X0D1"/>
<dbReference type="GO" id="GO:0005874">
    <property type="term" value="C:microtubule"/>
    <property type="evidence" value="ECO:0007669"/>
    <property type="project" value="UniProtKB-KW"/>
</dbReference>
<dbReference type="EMBL" id="NBNE01000120">
    <property type="protein sequence ID" value="OWZ22650.1"/>
    <property type="molecule type" value="Genomic_DNA"/>
</dbReference>
<dbReference type="PANTHER" id="PTHR19302:SF33">
    <property type="entry name" value="GAMMA-TUBULIN COMPLEX COMPONENT 5"/>
    <property type="match status" value="1"/>
</dbReference>
<dbReference type="PANTHER" id="PTHR19302">
    <property type="entry name" value="GAMMA TUBULIN COMPLEX PROTEIN"/>
    <property type="match status" value="1"/>
</dbReference>
<evidence type="ECO:0000313" key="9">
    <source>
        <dbReference type="Proteomes" id="UP000198211"/>
    </source>
</evidence>